<dbReference type="GO" id="GO:0046872">
    <property type="term" value="F:metal ion binding"/>
    <property type="evidence" value="ECO:0007669"/>
    <property type="project" value="UniProtKB-KW"/>
</dbReference>
<evidence type="ECO:0000313" key="16">
    <source>
        <dbReference type="EMBL" id="EDX11150.1"/>
    </source>
</evidence>
<proteinExistence type="inferred from homology"/>
<dbReference type="GO" id="GO:0004016">
    <property type="term" value="F:adenylate cyclase activity"/>
    <property type="evidence" value="ECO:0007669"/>
    <property type="project" value="UniProtKB-EC"/>
</dbReference>
<dbReference type="OMA" id="QCINIGS"/>
<dbReference type="CDD" id="cd07302">
    <property type="entry name" value="CHD"/>
    <property type="match status" value="1"/>
</dbReference>
<protein>
    <recommendedName>
        <fullName evidence="4">adenylate cyclase</fullName>
        <ecNumber evidence="4">4.6.1.1</ecNumber>
    </recommendedName>
</protein>
<dbReference type="Proteomes" id="UP000000304">
    <property type="component" value="Chromosome 3L"/>
</dbReference>
<feature type="domain" description="Guanylate cyclase" evidence="15">
    <location>
        <begin position="1"/>
        <end position="55"/>
    </location>
</feature>
<evidence type="ECO:0000256" key="12">
    <source>
        <dbReference type="ARBA" id="ARBA00023136"/>
    </source>
</evidence>
<comment type="catalytic activity">
    <reaction evidence="1">
        <text>ATP = 3',5'-cyclic AMP + diphosphate</text>
        <dbReference type="Rhea" id="RHEA:15389"/>
        <dbReference type="ChEBI" id="CHEBI:30616"/>
        <dbReference type="ChEBI" id="CHEBI:33019"/>
        <dbReference type="ChEBI" id="CHEBI:58165"/>
        <dbReference type="EC" id="4.6.1.1"/>
    </reaction>
</comment>
<evidence type="ECO:0000256" key="3">
    <source>
        <dbReference type="ARBA" id="ARBA00004141"/>
    </source>
</evidence>
<dbReference type="PANTHER" id="PTHR45627:SF12">
    <property type="entry name" value="ADENYLATE CYCLASE TYPE 2"/>
    <property type="match status" value="1"/>
</dbReference>
<evidence type="ECO:0000256" key="9">
    <source>
        <dbReference type="ARBA" id="ARBA00022842"/>
    </source>
</evidence>
<dbReference type="GO" id="GO:0007189">
    <property type="term" value="P:adenylate cyclase-activating G protein-coupled receptor signaling pathway"/>
    <property type="evidence" value="ECO:0007669"/>
    <property type="project" value="TreeGrafter"/>
</dbReference>
<evidence type="ECO:0000256" key="6">
    <source>
        <dbReference type="ARBA" id="ARBA00022723"/>
    </source>
</evidence>
<accession>B4QRD7</accession>
<evidence type="ECO:0000256" key="11">
    <source>
        <dbReference type="ARBA" id="ARBA00022998"/>
    </source>
</evidence>
<sequence length="107" mass="11854">MAFMSIRDWINRESFQGFSLCIGFNHGPVIAGVIGAQKPQYDIWSNTVNVASRMDSCGVMGRLQTTENTAKILMTAGYECECRGLTYVKGKGNLVTYFVKTPFDGKL</sequence>
<dbReference type="OrthoDB" id="10261550at2759"/>
<evidence type="ECO:0000256" key="5">
    <source>
        <dbReference type="ARBA" id="ARBA00022692"/>
    </source>
</evidence>
<dbReference type="HOGENOM" id="CLU_001072_6_6_1"/>
<dbReference type="InterPro" id="IPR018297">
    <property type="entry name" value="A/G_cyclase_CS"/>
</dbReference>
<evidence type="ECO:0000256" key="1">
    <source>
        <dbReference type="ARBA" id="ARBA00001593"/>
    </source>
</evidence>
<evidence type="ECO:0000256" key="8">
    <source>
        <dbReference type="ARBA" id="ARBA00022840"/>
    </source>
</evidence>
<evidence type="ECO:0000313" key="17">
    <source>
        <dbReference type="Proteomes" id="UP000000304"/>
    </source>
</evidence>
<dbReference type="PhylomeDB" id="B4QRD7"/>
<comment type="cofactor">
    <cofactor evidence="2">
        <name>Mg(2+)</name>
        <dbReference type="ChEBI" id="CHEBI:18420"/>
    </cofactor>
</comment>
<dbReference type="GO" id="GO:0007193">
    <property type="term" value="P:adenylate cyclase-inhibiting G protein-coupled receptor signaling pathway"/>
    <property type="evidence" value="ECO:0007669"/>
    <property type="project" value="TreeGrafter"/>
</dbReference>
<comment type="similarity">
    <text evidence="14">Belongs to the adenylyl cyclase class-4/guanylyl cyclase family.</text>
</comment>
<dbReference type="InterPro" id="IPR029787">
    <property type="entry name" value="Nucleotide_cyclase"/>
</dbReference>
<dbReference type="GO" id="GO:0006171">
    <property type="term" value="P:cAMP biosynthetic process"/>
    <property type="evidence" value="ECO:0007669"/>
    <property type="project" value="UniProtKB-KW"/>
</dbReference>
<dbReference type="GO" id="GO:0005524">
    <property type="term" value="F:ATP binding"/>
    <property type="evidence" value="ECO:0007669"/>
    <property type="project" value="UniProtKB-KW"/>
</dbReference>
<keyword evidence="12" id="KW-0472">Membrane</keyword>
<comment type="subcellular location">
    <subcellularLocation>
        <location evidence="3">Membrane</location>
        <topology evidence="3">Multi-pass membrane protein</topology>
    </subcellularLocation>
</comment>
<dbReference type="Pfam" id="PF00211">
    <property type="entry name" value="Guanylate_cyc"/>
    <property type="match status" value="1"/>
</dbReference>
<evidence type="ECO:0000256" key="2">
    <source>
        <dbReference type="ARBA" id="ARBA00001946"/>
    </source>
</evidence>
<evidence type="ECO:0000256" key="7">
    <source>
        <dbReference type="ARBA" id="ARBA00022741"/>
    </source>
</evidence>
<keyword evidence="7" id="KW-0547">Nucleotide-binding</keyword>
<gene>
    <name evidence="16" type="primary">Dsim\GD14842</name>
    <name evidence="16" type="ORF">Dsim_GD14842</name>
</gene>
<dbReference type="Gene3D" id="3.30.70.1230">
    <property type="entry name" value="Nucleotide cyclase"/>
    <property type="match status" value="1"/>
</dbReference>
<keyword evidence="10" id="KW-1133">Transmembrane helix</keyword>
<dbReference type="PROSITE" id="PS50125">
    <property type="entry name" value="GUANYLATE_CYCLASE_2"/>
    <property type="match status" value="1"/>
</dbReference>
<dbReference type="GO" id="GO:0035556">
    <property type="term" value="P:intracellular signal transduction"/>
    <property type="evidence" value="ECO:0007669"/>
    <property type="project" value="InterPro"/>
</dbReference>
<dbReference type="EMBL" id="CM000363">
    <property type="protein sequence ID" value="EDX11150.1"/>
    <property type="molecule type" value="Genomic_DNA"/>
</dbReference>
<keyword evidence="6" id="KW-0479">Metal-binding</keyword>
<dbReference type="STRING" id="7240.B4QRD7"/>
<dbReference type="AlphaFoldDB" id="B4QRD7"/>
<evidence type="ECO:0000256" key="14">
    <source>
        <dbReference type="RuleBase" id="RU000405"/>
    </source>
</evidence>
<dbReference type="SUPFAM" id="SSF55073">
    <property type="entry name" value="Nucleotide cyclase"/>
    <property type="match status" value="1"/>
</dbReference>
<reference evidence="16 17" key="1">
    <citation type="journal article" date="2007" name="Nature">
        <title>Evolution of genes and genomes on the Drosophila phylogeny.</title>
        <authorList>
            <consortium name="Drosophila 12 Genomes Consortium"/>
            <person name="Clark A.G."/>
            <person name="Eisen M.B."/>
            <person name="Smith D.R."/>
            <person name="Bergman C.M."/>
            <person name="Oliver B."/>
            <person name="Markow T.A."/>
            <person name="Kaufman T.C."/>
            <person name="Kellis M."/>
            <person name="Gelbart W."/>
            <person name="Iyer V.N."/>
            <person name="Pollard D.A."/>
            <person name="Sackton T.B."/>
            <person name="Larracuente A.M."/>
            <person name="Singh N.D."/>
            <person name="Abad J.P."/>
            <person name="Abt D.N."/>
            <person name="Adryan B."/>
            <person name="Aguade M."/>
            <person name="Akashi H."/>
            <person name="Anderson W.W."/>
            <person name="Aquadro C.F."/>
            <person name="Ardell D.H."/>
            <person name="Arguello R."/>
            <person name="Artieri C.G."/>
            <person name="Barbash D.A."/>
            <person name="Barker D."/>
            <person name="Barsanti P."/>
            <person name="Batterham P."/>
            <person name="Batzoglou S."/>
            <person name="Begun D."/>
            <person name="Bhutkar A."/>
            <person name="Blanco E."/>
            <person name="Bosak S.A."/>
            <person name="Bradley R.K."/>
            <person name="Brand A.D."/>
            <person name="Brent M.R."/>
            <person name="Brooks A.N."/>
            <person name="Brown R.H."/>
            <person name="Butlin R.K."/>
            <person name="Caggese C."/>
            <person name="Calvi B.R."/>
            <person name="Bernardo de Carvalho A."/>
            <person name="Caspi A."/>
            <person name="Castrezana S."/>
            <person name="Celniker S.E."/>
            <person name="Chang J.L."/>
            <person name="Chapple C."/>
            <person name="Chatterji S."/>
            <person name="Chinwalla A."/>
            <person name="Civetta A."/>
            <person name="Clifton S.W."/>
            <person name="Comeron J.M."/>
            <person name="Costello J.C."/>
            <person name="Coyne J.A."/>
            <person name="Daub J."/>
            <person name="David R.G."/>
            <person name="Delcher A.L."/>
            <person name="Delehaunty K."/>
            <person name="Do C.B."/>
            <person name="Ebling H."/>
            <person name="Edwards K."/>
            <person name="Eickbush T."/>
            <person name="Evans J.D."/>
            <person name="Filipski A."/>
            <person name="Findeiss S."/>
            <person name="Freyhult E."/>
            <person name="Fulton L."/>
            <person name="Fulton R."/>
            <person name="Garcia A.C."/>
            <person name="Gardiner A."/>
            <person name="Garfield D.A."/>
            <person name="Garvin B.E."/>
            <person name="Gibson G."/>
            <person name="Gilbert D."/>
            <person name="Gnerre S."/>
            <person name="Godfrey J."/>
            <person name="Good R."/>
            <person name="Gotea V."/>
            <person name="Gravely B."/>
            <person name="Greenberg A.J."/>
            <person name="Griffiths-Jones S."/>
            <person name="Gross S."/>
            <person name="Guigo R."/>
            <person name="Gustafson E.A."/>
            <person name="Haerty W."/>
            <person name="Hahn M.W."/>
            <person name="Halligan D.L."/>
            <person name="Halpern A.L."/>
            <person name="Halter G.M."/>
            <person name="Han M.V."/>
            <person name="Heger A."/>
            <person name="Hillier L."/>
            <person name="Hinrichs A.S."/>
            <person name="Holmes I."/>
            <person name="Hoskins R.A."/>
            <person name="Hubisz M.J."/>
            <person name="Hultmark D."/>
            <person name="Huntley M.A."/>
            <person name="Jaffe D.B."/>
            <person name="Jagadeeshan S."/>
            <person name="Jeck W.R."/>
            <person name="Johnson J."/>
            <person name="Jones C.D."/>
            <person name="Jordan W.C."/>
            <person name="Karpen G.H."/>
            <person name="Kataoka E."/>
            <person name="Keightley P.D."/>
            <person name="Kheradpour P."/>
            <person name="Kirkness E.F."/>
            <person name="Koerich L.B."/>
            <person name="Kristiansen K."/>
            <person name="Kudrna D."/>
            <person name="Kulathinal R.J."/>
            <person name="Kumar S."/>
            <person name="Kwok R."/>
            <person name="Lander E."/>
            <person name="Langley C.H."/>
            <person name="Lapoint R."/>
            <person name="Lazzaro B.P."/>
            <person name="Lee S.J."/>
            <person name="Levesque L."/>
            <person name="Li R."/>
            <person name="Lin C.F."/>
            <person name="Lin M.F."/>
            <person name="Lindblad-Toh K."/>
            <person name="Llopart A."/>
            <person name="Long M."/>
            <person name="Low L."/>
            <person name="Lozovsky E."/>
            <person name="Lu J."/>
            <person name="Luo M."/>
            <person name="Machado C.A."/>
            <person name="Makalowski W."/>
            <person name="Marzo M."/>
            <person name="Matsuda M."/>
            <person name="Matzkin L."/>
            <person name="McAllister B."/>
            <person name="McBride C.S."/>
            <person name="McKernan B."/>
            <person name="McKernan K."/>
            <person name="Mendez-Lago M."/>
            <person name="Minx P."/>
            <person name="Mollenhauer M.U."/>
            <person name="Montooth K."/>
            <person name="Mount S.M."/>
            <person name="Mu X."/>
            <person name="Myers E."/>
            <person name="Negre B."/>
            <person name="Newfeld S."/>
            <person name="Nielsen R."/>
            <person name="Noor M.A."/>
            <person name="O'Grady P."/>
            <person name="Pachter L."/>
            <person name="Papaceit M."/>
            <person name="Parisi M.J."/>
            <person name="Parisi M."/>
            <person name="Parts L."/>
            <person name="Pedersen J.S."/>
            <person name="Pesole G."/>
            <person name="Phillippy A.M."/>
            <person name="Ponting C.P."/>
            <person name="Pop M."/>
            <person name="Porcelli D."/>
            <person name="Powell J.R."/>
            <person name="Prohaska S."/>
            <person name="Pruitt K."/>
            <person name="Puig M."/>
            <person name="Quesneville H."/>
            <person name="Ram K.R."/>
            <person name="Rand D."/>
            <person name="Rasmussen M.D."/>
            <person name="Reed L.K."/>
            <person name="Reenan R."/>
            <person name="Reily A."/>
            <person name="Remington K.A."/>
            <person name="Rieger T.T."/>
            <person name="Ritchie M.G."/>
            <person name="Robin C."/>
            <person name="Rogers Y.H."/>
            <person name="Rohde C."/>
            <person name="Rozas J."/>
            <person name="Rubenfield M.J."/>
            <person name="Ruiz A."/>
            <person name="Russo S."/>
            <person name="Salzberg S.L."/>
            <person name="Sanchez-Gracia A."/>
            <person name="Saranga D.J."/>
            <person name="Sato H."/>
            <person name="Schaeffer S.W."/>
            <person name="Schatz M.C."/>
            <person name="Schlenke T."/>
            <person name="Schwartz R."/>
            <person name="Segarra C."/>
            <person name="Singh R.S."/>
            <person name="Sirot L."/>
            <person name="Sirota M."/>
            <person name="Sisneros N.B."/>
            <person name="Smith C.D."/>
            <person name="Smith T.F."/>
            <person name="Spieth J."/>
            <person name="Stage D.E."/>
            <person name="Stark A."/>
            <person name="Stephan W."/>
            <person name="Strausberg R.L."/>
            <person name="Strempel S."/>
            <person name="Sturgill D."/>
            <person name="Sutton G."/>
            <person name="Sutton G.G."/>
            <person name="Tao W."/>
            <person name="Teichmann S."/>
            <person name="Tobari Y.N."/>
            <person name="Tomimura Y."/>
            <person name="Tsolas J.M."/>
            <person name="Valente V.L."/>
            <person name="Venter E."/>
            <person name="Venter J.C."/>
            <person name="Vicario S."/>
            <person name="Vieira F.G."/>
            <person name="Vilella A.J."/>
            <person name="Villasante A."/>
            <person name="Walenz B."/>
            <person name="Wang J."/>
            <person name="Wasserman M."/>
            <person name="Watts T."/>
            <person name="Wilson D."/>
            <person name="Wilson R.K."/>
            <person name="Wing R.A."/>
            <person name="Wolfner M.F."/>
            <person name="Wong A."/>
            <person name="Wong G.K."/>
            <person name="Wu C.I."/>
            <person name="Wu G."/>
            <person name="Yamamoto D."/>
            <person name="Yang H.P."/>
            <person name="Yang S.P."/>
            <person name="Yorke J.A."/>
            <person name="Yoshida K."/>
            <person name="Zdobnov E."/>
            <person name="Zhang P."/>
            <person name="Zhang Y."/>
            <person name="Zimin A.V."/>
            <person name="Baldwin J."/>
            <person name="Abdouelleil A."/>
            <person name="Abdulkadir J."/>
            <person name="Abebe A."/>
            <person name="Abera B."/>
            <person name="Abreu J."/>
            <person name="Acer S.C."/>
            <person name="Aftuck L."/>
            <person name="Alexander A."/>
            <person name="An P."/>
            <person name="Anderson E."/>
            <person name="Anderson S."/>
            <person name="Arachi H."/>
            <person name="Azer M."/>
            <person name="Bachantsang P."/>
            <person name="Barry A."/>
            <person name="Bayul T."/>
            <person name="Berlin A."/>
            <person name="Bessette D."/>
            <person name="Bloom T."/>
            <person name="Blye J."/>
            <person name="Boguslavskiy L."/>
            <person name="Bonnet C."/>
            <person name="Boukhgalter B."/>
            <person name="Bourzgui I."/>
            <person name="Brown A."/>
            <person name="Cahill P."/>
            <person name="Channer S."/>
            <person name="Cheshatsang Y."/>
            <person name="Chuda L."/>
            <person name="Citroen M."/>
            <person name="Collymore A."/>
            <person name="Cooke P."/>
            <person name="Costello M."/>
            <person name="D'Aco K."/>
            <person name="Daza R."/>
            <person name="De Haan G."/>
            <person name="DeGray S."/>
            <person name="DeMaso C."/>
            <person name="Dhargay N."/>
            <person name="Dooley K."/>
            <person name="Dooley E."/>
            <person name="Doricent M."/>
            <person name="Dorje P."/>
            <person name="Dorjee K."/>
            <person name="Dupes A."/>
            <person name="Elong R."/>
            <person name="Falk J."/>
            <person name="Farina A."/>
            <person name="Faro S."/>
            <person name="Ferguson D."/>
            <person name="Fisher S."/>
            <person name="Foley C.D."/>
            <person name="Franke A."/>
            <person name="Friedrich D."/>
            <person name="Gadbois L."/>
            <person name="Gearin G."/>
            <person name="Gearin C.R."/>
            <person name="Giannoukos G."/>
            <person name="Goode T."/>
            <person name="Graham J."/>
            <person name="Grandbois E."/>
            <person name="Grewal S."/>
            <person name="Gyaltsen K."/>
            <person name="Hafez N."/>
            <person name="Hagos B."/>
            <person name="Hall J."/>
            <person name="Henson C."/>
            <person name="Hollinger A."/>
            <person name="Honan T."/>
            <person name="Huard M.D."/>
            <person name="Hughes L."/>
            <person name="Hurhula B."/>
            <person name="Husby M.E."/>
            <person name="Kamat A."/>
            <person name="Kanga B."/>
            <person name="Kashin S."/>
            <person name="Khazanovich D."/>
            <person name="Kisner P."/>
            <person name="Lance K."/>
            <person name="Lara M."/>
            <person name="Lee W."/>
            <person name="Lennon N."/>
            <person name="Letendre F."/>
            <person name="LeVine R."/>
            <person name="Lipovsky A."/>
            <person name="Liu X."/>
            <person name="Liu J."/>
            <person name="Liu S."/>
            <person name="Lokyitsang T."/>
            <person name="Lokyitsang Y."/>
            <person name="Lubonja R."/>
            <person name="Lui A."/>
            <person name="MacDonald P."/>
            <person name="Magnisalis V."/>
            <person name="Maru K."/>
            <person name="Matthews C."/>
            <person name="McCusker W."/>
            <person name="McDonough S."/>
            <person name="Mehta T."/>
            <person name="Meldrim J."/>
            <person name="Meneus L."/>
            <person name="Mihai O."/>
            <person name="Mihalev A."/>
            <person name="Mihova T."/>
            <person name="Mittelman R."/>
            <person name="Mlenga V."/>
            <person name="Montmayeur A."/>
            <person name="Mulrain L."/>
            <person name="Navidi A."/>
            <person name="Naylor J."/>
            <person name="Negash T."/>
            <person name="Nguyen T."/>
            <person name="Nguyen N."/>
            <person name="Nicol R."/>
            <person name="Norbu C."/>
            <person name="Norbu N."/>
            <person name="Novod N."/>
            <person name="O'Neill B."/>
            <person name="Osman S."/>
            <person name="Markiewicz E."/>
            <person name="Oyono O.L."/>
            <person name="Patti C."/>
            <person name="Phunkhang P."/>
            <person name="Pierre F."/>
            <person name="Priest M."/>
            <person name="Raghuraman S."/>
            <person name="Rege F."/>
            <person name="Reyes R."/>
            <person name="Rise C."/>
            <person name="Rogov P."/>
            <person name="Ross K."/>
            <person name="Ryan E."/>
            <person name="Settipalli S."/>
            <person name="Shea T."/>
            <person name="Sherpa N."/>
            <person name="Shi L."/>
            <person name="Shih D."/>
            <person name="Sparrow T."/>
            <person name="Spaulding J."/>
            <person name="Stalker J."/>
            <person name="Stange-Thomann N."/>
            <person name="Stavropoulos S."/>
            <person name="Stone C."/>
            <person name="Strader C."/>
            <person name="Tesfaye S."/>
            <person name="Thomson T."/>
            <person name="Thoulutsang Y."/>
            <person name="Thoulutsang D."/>
            <person name="Topham K."/>
            <person name="Topping I."/>
            <person name="Tsamla T."/>
            <person name="Vassiliev H."/>
            <person name="Vo A."/>
            <person name="Wangchuk T."/>
            <person name="Wangdi T."/>
            <person name="Weiand M."/>
            <person name="Wilkinson J."/>
            <person name="Wilson A."/>
            <person name="Yadav S."/>
            <person name="Young G."/>
            <person name="Yu Q."/>
            <person name="Zembek L."/>
            <person name="Zhong D."/>
            <person name="Zimmer A."/>
            <person name="Zwirko Z."/>
            <person name="Jaffe D.B."/>
            <person name="Alvarez P."/>
            <person name="Brockman W."/>
            <person name="Butler J."/>
            <person name="Chin C."/>
            <person name="Gnerre S."/>
            <person name="Grabherr M."/>
            <person name="Kleber M."/>
            <person name="Mauceli E."/>
            <person name="MacCallum I."/>
        </authorList>
    </citation>
    <scope>NUCLEOTIDE SEQUENCE [LARGE SCALE GENOMIC DNA]</scope>
    <source>
        <strain evidence="17">white501</strain>
    </source>
</reference>
<organism evidence="16 17">
    <name type="scientific">Drosophila simulans</name>
    <name type="common">Fruit fly</name>
    <dbReference type="NCBI Taxonomy" id="7240"/>
    <lineage>
        <taxon>Eukaryota</taxon>
        <taxon>Metazoa</taxon>
        <taxon>Ecdysozoa</taxon>
        <taxon>Arthropoda</taxon>
        <taxon>Hexapoda</taxon>
        <taxon>Insecta</taxon>
        <taxon>Pterygota</taxon>
        <taxon>Neoptera</taxon>
        <taxon>Endopterygota</taxon>
        <taxon>Diptera</taxon>
        <taxon>Brachycera</taxon>
        <taxon>Muscomorpha</taxon>
        <taxon>Ephydroidea</taxon>
        <taxon>Drosophilidae</taxon>
        <taxon>Drosophila</taxon>
        <taxon>Sophophora</taxon>
    </lineage>
</organism>
<evidence type="ECO:0000256" key="13">
    <source>
        <dbReference type="ARBA" id="ARBA00023239"/>
    </source>
</evidence>
<dbReference type="InterPro" id="IPR001054">
    <property type="entry name" value="A/G_cyclase"/>
</dbReference>
<dbReference type="GO" id="GO:0005886">
    <property type="term" value="C:plasma membrane"/>
    <property type="evidence" value="ECO:0007669"/>
    <property type="project" value="TreeGrafter"/>
</dbReference>
<dbReference type="EC" id="4.6.1.1" evidence="4"/>
<dbReference type="PROSITE" id="PS00452">
    <property type="entry name" value="GUANYLATE_CYCLASE_1"/>
    <property type="match status" value="1"/>
</dbReference>
<keyword evidence="11" id="KW-0115">cAMP biosynthesis</keyword>
<keyword evidence="8" id="KW-0067">ATP-binding</keyword>
<keyword evidence="9" id="KW-0460">Magnesium</keyword>
<evidence type="ECO:0000259" key="15">
    <source>
        <dbReference type="PROSITE" id="PS50125"/>
    </source>
</evidence>
<dbReference type="PANTHER" id="PTHR45627">
    <property type="entry name" value="ADENYLATE CYCLASE TYPE 1"/>
    <property type="match status" value="1"/>
</dbReference>
<evidence type="ECO:0000256" key="4">
    <source>
        <dbReference type="ARBA" id="ARBA00012201"/>
    </source>
</evidence>
<keyword evidence="17" id="KW-1185">Reference proteome</keyword>
<evidence type="ECO:0000256" key="10">
    <source>
        <dbReference type="ARBA" id="ARBA00022989"/>
    </source>
</evidence>
<name>B4QRD7_DROSI</name>
<keyword evidence="13 14" id="KW-0456">Lyase</keyword>
<keyword evidence="5" id="KW-0812">Transmembrane</keyword>